<keyword evidence="2" id="KW-1185">Reference proteome</keyword>
<dbReference type="AlphaFoldDB" id="A0A2J6PF37"/>
<dbReference type="EMBL" id="KZ613545">
    <property type="protein sequence ID" value="PMD12658.1"/>
    <property type="molecule type" value="Genomic_DNA"/>
</dbReference>
<protein>
    <submittedName>
        <fullName evidence="1">Uncharacterized protein</fullName>
    </submittedName>
</protein>
<name>A0A2J6PF37_9HELO</name>
<gene>
    <name evidence="1" type="ORF">NA56DRAFT_652348</name>
</gene>
<accession>A0A2J6PF37</accession>
<sequence>MDSKVRAPKPQQNVTEEDLLQGFKQFVRMLDFTFQPEDKTSVTAAEKLAAEYIRFFNNAARKLARQCMFGTLSWDAIIAATKDSLFFEANPEFLGKHSPDLKYKPSVEYKGLHQFAHSSTQLTSEVVKQLAAELMELRVFNKNLDVRRLLAPKEGLLRQKILIDDFIGHIKP</sequence>
<dbReference type="Proteomes" id="UP000235672">
    <property type="component" value="Unassembled WGS sequence"/>
</dbReference>
<evidence type="ECO:0000313" key="2">
    <source>
        <dbReference type="Proteomes" id="UP000235672"/>
    </source>
</evidence>
<evidence type="ECO:0000313" key="1">
    <source>
        <dbReference type="EMBL" id="PMD12658.1"/>
    </source>
</evidence>
<proteinExistence type="predicted"/>
<reference evidence="1 2" key="1">
    <citation type="submission" date="2016-05" db="EMBL/GenBank/DDBJ databases">
        <title>A degradative enzymes factory behind the ericoid mycorrhizal symbiosis.</title>
        <authorList>
            <consortium name="DOE Joint Genome Institute"/>
            <person name="Martino E."/>
            <person name="Morin E."/>
            <person name="Grelet G."/>
            <person name="Kuo A."/>
            <person name="Kohler A."/>
            <person name="Daghino S."/>
            <person name="Barry K."/>
            <person name="Choi C."/>
            <person name="Cichocki N."/>
            <person name="Clum A."/>
            <person name="Copeland A."/>
            <person name="Hainaut M."/>
            <person name="Haridas S."/>
            <person name="Labutti K."/>
            <person name="Lindquist E."/>
            <person name="Lipzen A."/>
            <person name="Khouja H.-R."/>
            <person name="Murat C."/>
            <person name="Ohm R."/>
            <person name="Olson A."/>
            <person name="Spatafora J."/>
            <person name="Veneault-Fourrey C."/>
            <person name="Henrissat B."/>
            <person name="Grigoriev I."/>
            <person name="Martin F."/>
            <person name="Perotto S."/>
        </authorList>
    </citation>
    <scope>NUCLEOTIDE SEQUENCE [LARGE SCALE GENOMIC DNA]</scope>
    <source>
        <strain evidence="1 2">UAMH 7357</strain>
    </source>
</reference>
<organism evidence="1 2">
    <name type="scientific">Hyaloscypha hepaticicola</name>
    <dbReference type="NCBI Taxonomy" id="2082293"/>
    <lineage>
        <taxon>Eukaryota</taxon>
        <taxon>Fungi</taxon>
        <taxon>Dikarya</taxon>
        <taxon>Ascomycota</taxon>
        <taxon>Pezizomycotina</taxon>
        <taxon>Leotiomycetes</taxon>
        <taxon>Helotiales</taxon>
        <taxon>Hyaloscyphaceae</taxon>
        <taxon>Hyaloscypha</taxon>
    </lineage>
</organism>